<organism evidence="2 3">
    <name type="scientific">Colletotrichum sublineola</name>
    <name type="common">Sorghum anthracnose fungus</name>
    <dbReference type="NCBI Taxonomy" id="1173701"/>
    <lineage>
        <taxon>Eukaryota</taxon>
        <taxon>Fungi</taxon>
        <taxon>Dikarya</taxon>
        <taxon>Ascomycota</taxon>
        <taxon>Pezizomycotina</taxon>
        <taxon>Sordariomycetes</taxon>
        <taxon>Hypocreomycetidae</taxon>
        <taxon>Glomerellales</taxon>
        <taxon>Glomerellaceae</taxon>
        <taxon>Colletotrichum</taxon>
        <taxon>Colletotrichum graminicola species complex</taxon>
    </lineage>
</organism>
<dbReference type="OrthoDB" id="4847539at2759"/>
<feature type="region of interest" description="Disordered" evidence="1">
    <location>
        <begin position="127"/>
        <end position="204"/>
    </location>
</feature>
<dbReference type="Proteomes" id="UP000027238">
    <property type="component" value="Unassembled WGS sequence"/>
</dbReference>
<feature type="compositionally biased region" description="Basic and acidic residues" evidence="1">
    <location>
        <begin position="146"/>
        <end position="155"/>
    </location>
</feature>
<sequence length="204" mass="21587">MGLITGLVSTVVHVAAGRNPYGHNRNHDQVPRPGVSATAAHHGHQRAAAPHREAHAGCSAGPGGLPCGICAIALPLGKGRQAKLERRAMKHERKALKHAIKAQRSYGAQGAGYGAAGYAAAGPYYPQQQHHHHHHHQQRNMTQSGRQEEGVEEWHGRRRASTGGDVPPPAYEEGEALAAGARRRSVEVLGGEGDEKALGEGARS</sequence>
<dbReference type="HOGENOM" id="CLU_116369_0_0_1"/>
<dbReference type="eggNOG" id="ENOG502RFW0">
    <property type="taxonomic scope" value="Eukaryota"/>
</dbReference>
<protein>
    <submittedName>
        <fullName evidence="2">Uncharacterized protein</fullName>
    </submittedName>
</protein>
<feature type="compositionally biased region" description="Basic residues" evidence="1">
    <location>
        <begin position="129"/>
        <end position="138"/>
    </location>
</feature>
<name>A0A066XR69_COLSU</name>
<evidence type="ECO:0000256" key="1">
    <source>
        <dbReference type="SAM" id="MobiDB-lite"/>
    </source>
</evidence>
<dbReference type="AlphaFoldDB" id="A0A066XR69"/>
<dbReference type="OMA" id="MKHERKA"/>
<comment type="caution">
    <text evidence="2">The sequence shown here is derived from an EMBL/GenBank/DDBJ whole genome shotgun (WGS) entry which is preliminary data.</text>
</comment>
<dbReference type="EMBL" id="JMSE01000661">
    <property type="protein sequence ID" value="KDN68500.1"/>
    <property type="molecule type" value="Genomic_DNA"/>
</dbReference>
<proteinExistence type="predicted"/>
<evidence type="ECO:0000313" key="3">
    <source>
        <dbReference type="Proteomes" id="UP000027238"/>
    </source>
</evidence>
<accession>A0A066XR69</accession>
<feature type="compositionally biased region" description="Basic and acidic residues" evidence="1">
    <location>
        <begin position="193"/>
        <end position="204"/>
    </location>
</feature>
<gene>
    <name evidence="2" type="ORF">CSUB01_03398</name>
</gene>
<keyword evidence="3" id="KW-1185">Reference proteome</keyword>
<evidence type="ECO:0000313" key="2">
    <source>
        <dbReference type="EMBL" id="KDN68500.1"/>
    </source>
</evidence>
<reference evidence="3" key="1">
    <citation type="journal article" date="2014" name="Genome Announc.">
        <title>Draft genome sequence of Colletotrichum sublineola, a destructive pathogen of cultivated sorghum.</title>
        <authorList>
            <person name="Baroncelli R."/>
            <person name="Sanz-Martin J.M."/>
            <person name="Rech G.E."/>
            <person name="Sukno S.A."/>
            <person name="Thon M.R."/>
        </authorList>
    </citation>
    <scope>NUCLEOTIDE SEQUENCE [LARGE SCALE GENOMIC DNA]</scope>
    <source>
        <strain evidence="3">TX430BB</strain>
    </source>
</reference>